<accession>A0A1H8D5A7</accession>
<sequence length="330" mass="36174">MQPIGANAQLLSNDALAKWLVEDFPFRIQLSSIFPFIPVSGHSLRYATTDALMPGNAIGQNSPIPEDTKQPNDPNRVYRFAEIATHFRVSYKAQDIFSSNANDQVAVQMALAVRELLYRFWILFERGDASTNPEEFDGLLSLVNPGNTIDLQGRPLTLEDLDRTKELVRANDGRCVVIFTSSIGKRAINASHYVRGLRPDSEEMEFACPDGTTKFEHVLKFDGAPVYINDLNQVYECGHNHVGAAISPENVLELNGMEPPLATNIWFLSLGPGNLHGIKPEKAQNIITRSTILADASTLVYHLSMPAGIALGSSAALSVIRNATIPVCGK</sequence>
<evidence type="ECO:0008006" key="3">
    <source>
        <dbReference type="Google" id="ProtNLM"/>
    </source>
</evidence>
<dbReference type="EMBL" id="FOCP01000006">
    <property type="protein sequence ID" value="SEN01798.1"/>
    <property type="molecule type" value="Genomic_DNA"/>
</dbReference>
<name>A0A1H8D5A7_9PROT</name>
<dbReference type="Proteomes" id="UP000199459">
    <property type="component" value="Unassembled WGS sequence"/>
</dbReference>
<evidence type="ECO:0000313" key="2">
    <source>
        <dbReference type="Proteomes" id="UP000199459"/>
    </source>
</evidence>
<reference evidence="1 2" key="1">
    <citation type="submission" date="2016-10" db="EMBL/GenBank/DDBJ databases">
        <authorList>
            <person name="de Groot N.N."/>
        </authorList>
    </citation>
    <scope>NUCLEOTIDE SEQUENCE [LARGE SCALE GENOMIC DNA]</scope>
    <source>
        <strain evidence="1 2">Nm22</strain>
    </source>
</reference>
<protein>
    <recommendedName>
        <fullName evidence="3">Phage major capsid protein E</fullName>
    </recommendedName>
</protein>
<dbReference type="AlphaFoldDB" id="A0A1H8D5A7"/>
<dbReference type="OrthoDB" id="8542808at2"/>
<gene>
    <name evidence="1" type="ORF">SAMN05216325_10626</name>
</gene>
<organism evidence="1 2">
    <name type="scientific">Nitrosomonas marina</name>
    <dbReference type="NCBI Taxonomy" id="917"/>
    <lineage>
        <taxon>Bacteria</taxon>
        <taxon>Pseudomonadati</taxon>
        <taxon>Pseudomonadota</taxon>
        <taxon>Betaproteobacteria</taxon>
        <taxon>Nitrosomonadales</taxon>
        <taxon>Nitrosomonadaceae</taxon>
        <taxon>Nitrosomonas</taxon>
    </lineage>
</organism>
<dbReference type="RefSeq" id="WP_090629228.1">
    <property type="nucleotide sequence ID" value="NZ_FOCP01000006.1"/>
</dbReference>
<proteinExistence type="predicted"/>
<evidence type="ECO:0000313" key="1">
    <source>
        <dbReference type="EMBL" id="SEN01798.1"/>
    </source>
</evidence>
<dbReference type="STRING" id="917.SAMN05216326_10676"/>